<dbReference type="GO" id="GO:0032259">
    <property type="term" value="P:methylation"/>
    <property type="evidence" value="ECO:0007669"/>
    <property type="project" value="UniProtKB-KW"/>
</dbReference>
<sequence>MDTAEPFDRTARRAQRDRAAAGFDAHAFLKDAMIEEIVARVGDTGREFARVLDLGSHDGRLGRRLGAMAFADAGAAFAKAAGGVAADEDRLPFADASFDLVVSAGSLHGVNDLPGALVQIRRALKPGGLFVAGFVAGETLAEVRRAFLEAESELRGGVSARTMPMVDVAEAAGLLQRAGFTMPVADIDTVQVRYAGLLPALAELRGAGEANILSARRPLRRDVLMAAAERFQQGAGADGKVAVRVQMLYLAGWAPGAAAAPLNEALKQRLQ</sequence>
<gene>
    <name evidence="4" type="ORF">ACFOMD_06515</name>
</gene>
<dbReference type="EMBL" id="JBHRXV010000004">
    <property type="protein sequence ID" value="MFC3712214.1"/>
    <property type="molecule type" value="Genomic_DNA"/>
</dbReference>
<comment type="caution">
    <text evidence="4">The sequence shown here is derived from an EMBL/GenBank/DDBJ whole genome shotgun (WGS) entry which is preliminary data.</text>
</comment>
<name>A0ABV7XC50_9SPHN</name>
<accession>A0ABV7XC50</accession>
<evidence type="ECO:0000256" key="1">
    <source>
        <dbReference type="ARBA" id="ARBA00022603"/>
    </source>
</evidence>
<evidence type="ECO:0000259" key="3">
    <source>
        <dbReference type="Pfam" id="PF08241"/>
    </source>
</evidence>
<keyword evidence="1 4" id="KW-0489">Methyltransferase</keyword>
<evidence type="ECO:0000313" key="4">
    <source>
        <dbReference type="EMBL" id="MFC3712214.1"/>
    </source>
</evidence>
<dbReference type="EC" id="2.1.1.-" evidence="4"/>
<protein>
    <submittedName>
        <fullName evidence="4">Class I SAM-dependent methyltransferase</fullName>
        <ecNumber evidence="4">2.1.1.-</ecNumber>
    </submittedName>
</protein>
<dbReference type="CDD" id="cd02440">
    <property type="entry name" value="AdoMet_MTases"/>
    <property type="match status" value="1"/>
</dbReference>
<keyword evidence="2 4" id="KW-0808">Transferase</keyword>
<proteinExistence type="predicted"/>
<dbReference type="SUPFAM" id="SSF53335">
    <property type="entry name" value="S-adenosyl-L-methionine-dependent methyltransferases"/>
    <property type="match status" value="1"/>
</dbReference>
<organism evidence="4 5">
    <name type="scientific">Sphingoaurantiacus capsulatus</name>
    <dbReference type="NCBI Taxonomy" id="1771310"/>
    <lineage>
        <taxon>Bacteria</taxon>
        <taxon>Pseudomonadati</taxon>
        <taxon>Pseudomonadota</taxon>
        <taxon>Alphaproteobacteria</taxon>
        <taxon>Sphingomonadales</taxon>
        <taxon>Sphingosinicellaceae</taxon>
        <taxon>Sphingoaurantiacus</taxon>
    </lineage>
</organism>
<dbReference type="InterPro" id="IPR013216">
    <property type="entry name" value="Methyltransf_11"/>
</dbReference>
<dbReference type="PANTHER" id="PTHR13090:SF1">
    <property type="entry name" value="ARGININE-HYDROXYLASE NDUFAF5, MITOCHONDRIAL"/>
    <property type="match status" value="1"/>
</dbReference>
<evidence type="ECO:0000313" key="5">
    <source>
        <dbReference type="Proteomes" id="UP001595615"/>
    </source>
</evidence>
<reference evidence="5" key="1">
    <citation type="journal article" date="2019" name="Int. J. Syst. Evol. Microbiol.">
        <title>The Global Catalogue of Microorganisms (GCM) 10K type strain sequencing project: providing services to taxonomists for standard genome sequencing and annotation.</title>
        <authorList>
            <consortium name="The Broad Institute Genomics Platform"/>
            <consortium name="The Broad Institute Genome Sequencing Center for Infectious Disease"/>
            <person name="Wu L."/>
            <person name="Ma J."/>
        </authorList>
    </citation>
    <scope>NUCLEOTIDE SEQUENCE [LARGE SCALE GENOMIC DNA]</scope>
    <source>
        <strain evidence="5">KCTC 42644</strain>
    </source>
</reference>
<keyword evidence="5" id="KW-1185">Reference proteome</keyword>
<dbReference type="GO" id="GO:0008168">
    <property type="term" value="F:methyltransferase activity"/>
    <property type="evidence" value="ECO:0007669"/>
    <property type="project" value="UniProtKB-KW"/>
</dbReference>
<dbReference type="InterPro" id="IPR050602">
    <property type="entry name" value="Malonyl-ACP_OMT"/>
</dbReference>
<dbReference type="Gene3D" id="3.40.50.150">
    <property type="entry name" value="Vaccinia Virus protein VP39"/>
    <property type="match status" value="1"/>
</dbReference>
<dbReference type="Pfam" id="PF08241">
    <property type="entry name" value="Methyltransf_11"/>
    <property type="match status" value="1"/>
</dbReference>
<dbReference type="RefSeq" id="WP_380858648.1">
    <property type="nucleotide sequence ID" value="NZ_JBHRXV010000004.1"/>
</dbReference>
<dbReference type="Proteomes" id="UP001595615">
    <property type="component" value="Unassembled WGS sequence"/>
</dbReference>
<dbReference type="PANTHER" id="PTHR13090">
    <property type="entry name" value="ARGININE-HYDROXYLASE NDUFAF5, MITOCHONDRIAL"/>
    <property type="match status" value="1"/>
</dbReference>
<dbReference type="InterPro" id="IPR029063">
    <property type="entry name" value="SAM-dependent_MTases_sf"/>
</dbReference>
<feature type="domain" description="Methyltransferase type 11" evidence="3">
    <location>
        <begin position="84"/>
        <end position="131"/>
    </location>
</feature>
<evidence type="ECO:0000256" key="2">
    <source>
        <dbReference type="ARBA" id="ARBA00022679"/>
    </source>
</evidence>